<dbReference type="Proteomes" id="UP000198908">
    <property type="component" value="Unassembled WGS sequence"/>
</dbReference>
<dbReference type="AlphaFoldDB" id="A0A1G6WGK1"/>
<gene>
    <name evidence="2" type="ORF">SAMN05421548_1234</name>
</gene>
<protein>
    <submittedName>
        <fullName evidence="2">Surface antigen</fullName>
    </submittedName>
</protein>
<evidence type="ECO:0000313" key="3">
    <source>
        <dbReference type="Proteomes" id="UP000198908"/>
    </source>
</evidence>
<evidence type="ECO:0000313" key="2">
    <source>
        <dbReference type="EMBL" id="SDD64894.1"/>
    </source>
</evidence>
<dbReference type="EMBL" id="FMYQ01000023">
    <property type="protein sequence ID" value="SDD64894.1"/>
    <property type="molecule type" value="Genomic_DNA"/>
</dbReference>
<organism evidence="2 3">
    <name type="scientific">Paraburkholderia lycopersici</name>
    <dbReference type="NCBI Taxonomy" id="416944"/>
    <lineage>
        <taxon>Bacteria</taxon>
        <taxon>Pseudomonadati</taxon>
        <taxon>Pseudomonadota</taxon>
        <taxon>Betaproteobacteria</taxon>
        <taxon>Burkholderiales</taxon>
        <taxon>Burkholderiaceae</taxon>
        <taxon>Paraburkholderia</taxon>
    </lineage>
</organism>
<name>A0A1G6WGK1_9BURK</name>
<keyword evidence="3" id="KW-1185">Reference proteome</keyword>
<proteinExistence type="predicted"/>
<reference evidence="3" key="1">
    <citation type="submission" date="2016-09" db="EMBL/GenBank/DDBJ databases">
        <authorList>
            <person name="Varghese N."/>
            <person name="Submissions S."/>
        </authorList>
    </citation>
    <scope>NUCLEOTIDE SEQUENCE [LARGE SCALE GENOMIC DNA]</scope>
    <source>
        <strain evidence="3">TNe-862</strain>
    </source>
</reference>
<dbReference type="STRING" id="416944.SAMN05421548_1234"/>
<accession>A0A1G6WGK1</accession>
<evidence type="ECO:0000256" key="1">
    <source>
        <dbReference type="SAM" id="SignalP"/>
    </source>
</evidence>
<feature type="signal peptide" evidence="1">
    <location>
        <begin position="1"/>
        <end position="24"/>
    </location>
</feature>
<keyword evidence="1" id="KW-0732">Signal</keyword>
<sequence length="165" mass="17163">MMRKLFAFDLLACLLGACSAPVVSQQAADAYSPPPPTCRAVTGTAEIDGAPQQIGGLACLQPDGTWQIVQGDSDALVYPVAWPDAAAYYAGPWYGWWPPVFVGGSFVFVDRFHHFHHMNHVSSGGPHMHPVSGMHGGFHGGHGGVWGGMGHAGGGMGGMGGGAHR</sequence>
<feature type="chain" id="PRO_5011786765" evidence="1">
    <location>
        <begin position="25"/>
        <end position="165"/>
    </location>
</feature>